<keyword evidence="11" id="KW-1185">Reference proteome</keyword>
<keyword evidence="4" id="KW-0997">Cell inner membrane</keyword>
<protein>
    <submittedName>
        <fullName evidence="10">Tryptophan/tyrosine permease</fullName>
    </submittedName>
</protein>
<dbReference type="Gene3D" id="1.20.1740.10">
    <property type="entry name" value="Amino acid/polyamine transporter I"/>
    <property type="match status" value="1"/>
</dbReference>
<dbReference type="PANTHER" id="PTHR46997">
    <property type="entry name" value="LOW AFFINITY TRYPTOPHAN PERMEASE-RELATED"/>
    <property type="match status" value="1"/>
</dbReference>
<keyword evidence="2" id="KW-0813">Transport</keyword>
<feature type="transmembrane region" description="Helical" evidence="9">
    <location>
        <begin position="333"/>
        <end position="351"/>
    </location>
</feature>
<gene>
    <name evidence="10" type="ORF">Llan_1387</name>
</gene>
<evidence type="ECO:0000256" key="3">
    <source>
        <dbReference type="ARBA" id="ARBA00022475"/>
    </source>
</evidence>
<feature type="transmembrane region" description="Helical" evidence="9">
    <location>
        <begin position="168"/>
        <end position="185"/>
    </location>
</feature>
<evidence type="ECO:0000313" key="11">
    <source>
        <dbReference type="Proteomes" id="UP000054869"/>
    </source>
</evidence>
<dbReference type="Proteomes" id="UP000054869">
    <property type="component" value="Unassembled WGS sequence"/>
</dbReference>
<keyword evidence="3" id="KW-1003">Cell membrane</keyword>
<dbReference type="GO" id="GO:0003333">
    <property type="term" value="P:amino acid transmembrane transport"/>
    <property type="evidence" value="ECO:0007669"/>
    <property type="project" value="InterPro"/>
</dbReference>
<evidence type="ECO:0000256" key="6">
    <source>
        <dbReference type="ARBA" id="ARBA00022970"/>
    </source>
</evidence>
<keyword evidence="6" id="KW-0029">Amino-acid transport</keyword>
<evidence type="ECO:0000313" key="10">
    <source>
        <dbReference type="EMBL" id="KTD22124.1"/>
    </source>
</evidence>
<proteinExistence type="predicted"/>
<dbReference type="STRING" id="45067.Llan_1387"/>
<dbReference type="GO" id="GO:0015173">
    <property type="term" value="F:aromatic amino acid transmembrane transporter activity"/>
    <property type="evidence" value="ECO:0007669"/>
    <property type="project" value="InterPro"/>
</dbReference>
<keyword evidence="5 9" id="KW-0812">Transmembrane</keyword>
<feature type="transmembrane region" description="Helical" evidence="9">
    <location>
        <begin position="357"/>
        <end position="375"/>
    </location>
</feature>
<dbReference type="EMBL" id="LNYI01000028">
    <property type="protein sequence ID" value="KTD22124.1"/>
    <property type="molecule type" value="Genomic_DNA"/>
</dbReference>
<dbReference type="PATRIC" id="fig|45067.4.peg.1453"/>
<evidence type="ECO:0000256" key="7">
    <source>
        <dbReference type="ARBA" id="ARBA00022989"/>
    </source>
</evidence>
<evidence type="ECO:0000256" key="1">
    <source>
        <dbReference type="ARBA" id="ARBA00004429"/>
    </source>
</evidence>
<feature type="transmembrane region" description="Helical" evidence="9">
    <location>
        <begin position="21"/>
        <end position="42"/>
    </location>
</feature>
<reference evidence="10 11" key="1">
    <citation type="submission" date="2015-11" db="EMBL/GenBank/DDBJ databases">
        <title>Genomic analysis of 38 Legionella species identifies large and diverse effector repertoires.</title>
        <authorList>
            <person name="Burstein D."/>
            <person name="Amaro F."/>
            <person name="Zusman T."/>
            <person name="Lifshitz Z."/>
            <person name="Cohen O."/>
            <person name="Gilbert J.A."/>
            <person name="Pupko T."/>
            <person name="Shuman H.A."/>
            <person name="Segal G."/>
        </authorList>
    </citation>
    <scope>NUCLEOTIDE SEQUENCE [LARGE SCALE GENOMIC DNA]</scope>
    <source>
        <strain evidence="10 11">ATCC 49751</strain>
    </source>
</reference>
<name>A0A0W0VPU5_9GAMM</name>
<accession>A0A0W0VPU5</accession>
<dbReference type="InterPro" id="IPR018227">
    <property type="entry name" value="Amino_acid_transport_2"/>
</dbReference>
<feature type="transmembrane region" description="Helical" evidence="9">
    <location>
        <begin position="93"/>
        <end position="117"/>
    </location>
</feature>
<organism evidence="10 11">
    <name type="scientific">Legionella lansingensis</name>
    <dbReference type="NCBI Taxonomy" id="45067"/>
    <lineage>
        <taxon>Bacteria</taxon>
        <taxon>Pseudomonadati</taxon>
        <taxon>Pseudomonadota</taxon>
        <taxon>Gammaproteobacteria</taxon>
        <taxon>Legionellales</taxon>
        <taxon>Legionellaceae</taxon>
        <taxon>Legionella</taxon>
    </lineage>
</organism>
<dbReference type="eggNOG" id="COG0814">
    <property type="taxonomic scope" value="Bacteria"/>
</dbReference>
<evidence type="ECO:0000256" key="5">
    <source>
        <dbReference type="ARBA" id="ARBA00022692"/>
    </source>
</evidence>
<evidence type="ECO:0000256" key="4">
    <source>
        <dbReference type="ARBA" id="ARBA00022519"/>
    </source>
</evidence>
<dbReference type="AlphaFoldDB" id="A0A0W0VPU5"/>
<comment type="subcellular location">
    <subcellularLocation>
        <location evidence="1">Cell inner membrane</location>
        <topology evidence="1">Multi-pass membrane protein</topology>
    </subcellularLocation>
</comment>
<feature type="transmembrane region" description="Helical" evidence="9">
    <location>
        <begin position="288"/>
        <end position="313"/>
    </location>
</feature>
<dbReference type="PRINTS" id="PR00166">
    <property type="entry name" value="AROAAPRMEASE"/>
</dbReference>
<keyword evidence="7 9" id="KW-1133">Transmembrane helix</keyword>
<dbReference type="InterPro" id="IPR013059">
    <property type="entry name" value="Trp_tyr_transpt"/>
</dbReference>
<dbReference type="OrthoDB" id="18749at2"/>
<feature type="transmembrane region" description="Helical" evidence="9">
    <location>
        <begin position="197"/>
        <end position="216"/>
    </location>
</feature>
<comment type="caution">
    <text evidence="10">The sequence shown here is derived from an EMBL/GenBank/DDBJ whole genome shotgun (WGS) entry which is preliminary data.</text>
</comment>
<feature type="transmembrane region" description="Helical" evidence="9">
    <location>
        <begin position="137"/>
        <end position="156"/>
    </location>
</feature>
<evidence type="ECO:0000256" key="8">
    <source>
        <dbReference type="ARBA" id="ARBA00023136"/>
    </source>
</evidence>
<evidence type="ECO:0000256" key="2">
    <source>
        <dbReference type="ARBA" id="ARBA00022448"/>
    </source>
</evidence>
<dbReference type="PANTHER" id="PTHR46997:SF2">
    <property type="entry name" value="TYROSINE-SPECIFIC TRANSPORT SYSTEM"/>
    <property type="match status" value="1"/>
</dbReference>
<evidence type="ECO:0000256" key="9">
    <source>
        <dbReference type="SAM" id="Phobius"/>
    </source>
</evidence>
<feature type="transmembrane region" description="Helical" evidence="9">
    <location>
        <begin position="54"/>
        <end position="73"/>
    </location>
</feature>
<dbReference type="GO" id="GO:0005886">
    <property type="term" value="C:plasma membrane"/>
    <property type="evidence" value="ECO:0007669"/>
    <property type="project" value="UniProtKB-SubCell"/>
</dbReference>
<feature type="transmembrane region" description="Helical" evidence="9">
    <location>
        <begin position="228"/>
        <end position="247"/>
    </location>
</feature>
<keyword evidence="8 9" id="KW-0472">Membrane</keyword>
<dbReference type="Pfam" id="PF03222">
    <property type="entry name" value="Trp_Tyr_perm"/>
    <property type="match status" value="1"/>
</dbReference>
<feature type="transmembrane region" description="Helical" evidence="9">
    <location>
        <begin position="387"/>
        <end position="410"/>
    </location>
</feature>
<sequence>MRRNLSYWFNFIQVDVIVPNSKFIGGILLIVGTSIGGGMLALPVSTAEVGFTNSVFFLVMCWLIMTAGALLILEVNLRLPSGSNMVSMAKSTLGIPGQIVAWVTYLFLLYTLLAAYISGGSDVLGGILARLHIELPMWITSLVFTVIFSLVVYAGIRAVDYVNRGLMFGKLGVYLLLVIVISPHVNLNSLSGGSIKAITGSLMILVTSFGFASIVPSLREYFNDDIKTLRKVILFGSLIPLSCYILWDAVIMGVVQRQGDDGLIALMNNEHATSGLTNALSNAVHNEWITGFFSFFTSICMVTAFLGVSIGLFDFLADGLALKKSGLQGKSTLALTFIPPLVVVLANPGIYLHALSYAGVCCVILLLLLPTIMAWRARKIDPAGSILMVPGGNLSLGLIGLTAIFLLIIAI</sequence>